<dbReference type="InterPro" id="IPR010035">
    <property type="entry name" value="Thi_S"/>
</dbReference>
<organism evidence="1 2">
    <name type="scientific">Paraburkholderia largidicola</name>
    <dbReference type="NCBI Taxonomy" id="3014751"/>
    <lineage>
        <taxon>Bacteria</taxon>
        <taxon>Pseudomonadati</taxon>
        <taxon>Pseudomonadota</taxon>
        <taxon>Betaproteobacteria</taxon>
        <taxon>Burkholderiales</taxon>
        <taxon>Burkholderiaceae</taxon>
        <taxon>Paraburkholderia</taxon>
    </lineage>
</organism>
<dbReference type="CDD" id="cd00565">
    <property type="entry name" value="Ubl_ThiS"/>
    <property type="match status" value="1"/>
</dbReference>
<protein>
    <submittedName>
        <fullName evidence="1">Thiamine biosynthesis protein ThiS</fullName>
    </submittedName>
</protein>
<dbReference type="InterPro" id="IPR003749">
    <property type="entry name" value="ThiS/MoaD-like"/>
</dbReference>
<dbReference type="InterPro" id="IPR012675">
    <property type="entry name" value="Beta-grasp_dom_sf"/>
</dbReference>
<name>A0A7I8BM63_9BURK</name>
<evidence type="ECO:0000313" key="2">
    <source>
        <dbReference type="Proteomes" id="UP000510888"/>
    </source>
</evidence>
<dbReference type="EMBL" id="AP023174">
    <property type="protein sequence ID" value="BCF89856.1"/>
    <property type="molecule type" value="Genomic_DNA"/>
</dbReference>
<sequence>MDMDIQINQKPLSLPEGATVADALSAYGARPPFAVALNGNFVARGQHAARALQAGDKLDVVHPVAGG</sequence>
<evidence type="ECO:0000313" key="1">
    <source>
        <dbReference type="EMBL" id="BCF89856.1"/>
    </source>
</evidence>
<dbReference type="NCBIfam" id="TIGR01683">
    <property type="entry name" value="thiS"/>
    <property type="match status" value="1"/>
</dbReference>
<dbReference type="Gene3D" id="3.10.20.30">
    <property type="match status" value="1"/>
</dbReference>
<dbReference type="KEGG" id="plad:PPGU16_29230"/>
<dbReference type="InterPro" id="IPR016155">
    <property type="entry name" value="Mopterin_synth/thiamin_S_b"/>
</dbReference>
<dbReference type="SUPFAM" id="SSF54285">
    <property type="entry name" value="MoaD/ThiS"/>
    <property type="match status" value="1"/>
</dbReference>
<dbReference type="Pfam" id="PF02597">
    <property type="entry name" value="ThiS"/>
    <property type="match status" value="1"/>
</dbReference>
<dbReference type="AlphaFoldDB" id="A0A7I8BM63"/>
<gene>
    <name evidence="1" type="ORF">PPGU16_29230</name>
</gene>
<accession>A0A7I8BM63</accession>
<dbReference type="PANTHER" id="PTHR34472">
    <property type="entry name" value="SULFUR CARRIER PROTEIN THIS"/>
    <property type="match status" value="1"/>
</dbReference>
<keyword evidence="2" id="KW-1185">Reference proteome</keyword>
<dbReference type="PANTHER" id="PTHR34472:SF1">
    <property type="entry name" value="SULFUR CARRIER PROTEIN THIS"/>
    <property type="match status" value="1"/>
</dbReference>
<dbReference type="Proteomes" id="UP000510888">
    <property type="component" value="Chromosome 1"/>
</dbReference>
<reference evidence="1 2" key="1">
    <citation type="journal article" date="2020" name="Genes (Basel)">
        <title>Genomic Comparison of Insect Gut Symbionts from Divergent Burkholderia Subclades.</title>
        <authorList>
            <person name="Takeshita K."/>
            <person name="Kikuchi Y."/>
        </authorList>
    </citation>
    <scope>NUCLEOTIDE SEQUENCE [LARGE SCALE GENOMIC DNA]</scope>
    <source>
        <strain evidence="1 2">PGU16</strain>
    </source>
</reference>
<proteinExistence type="predicted"/>